<organism evidence="2">
    <name type="scientific">Micromonas pusilla</name>
    <name type="common">Picoplanktonic green alga</name>
    <name type="synonym">Chromulina pusilla</name>
    <dbReference type="NCBI Taxonomy" id="38833"/>
    <lineage>
        <taxon>Eukaryota</taxon>
        <taxon>Viridiplantae</taxon>
        <taxon>Chlorophyta</taxon>
        <taxon>Mamiellophyceae</taxon>
        <taxon>Mamiellales</taxon>
        <taxon>Mamiellaceae</taxon>
        <taxon>Micromonas</taxon>
    </lineage>
</organism>
<dbReference type="EMBL" id="HBEQ01010640">
    <property type="protein sequence ID" value="CAD8521135.1"/>
    <property type="molecule type" value="Transcribed_RNA"/>
</dbReference>
<proteinExistence type="predicted"/>
<feature type="region of interest" description="Disordered" evidence="1">
    <location>
        <begin position="104"/>
        <end position="228"/>
    </location>
</feature>
<feature type="compositionally biased region" description="Polar residues" evidence="1">
    <location>
        <begin position="69"/>
        <end position="87"/>
    </location>
</feature>
<evidence type="ECO:0000256" key="1">
    <source>
        <dbReference type="SAM" id="MobiDB-lite"/>
    </source>
</evidence>
<name>A0A7S0IGH3_MICPS</name>
<accession>A0A7S0IGH3</accession>
<feature type="compositionally biased region" description="Pro residues" evidence="1">
    <location>
        <begin position="25"/>
        <end position="37"/>
    </location>
</feature>
<protein>
    <submittedName>
        <fullName evidence="2">Uncharacterized protein</fullName>
    </submittedName>
</protein>
<dbReference type="AlphaFoldDB" id="A0A7S0IGH3"/>
<reference evidence="2" key="1">
    <citation type="submission" date="2021-01" db="EMBL/GenBank/DDBJ databases">
        <authorList>
            <person name="Corre E."/>
            <person name="Pelletier E."/>
            <person name="Niang G."/>
            <person name="Scheremetjew M."/>
            <person name="Finn R."/>
            <person name="Kale V."/>
            <person name="Holt S."/>
            <person name="Cochrane G."/>
            <person name="Meng A."/>
            <person name="Brown T."/>
            <person name="Cohen L."/>
        </authorList>
    </citation>
    <scope>NUCLEOTIDE SEQUENCE</scope>
    <source>
        <strain evidence="2">CCMP1723</strain>
    </source>
</reference>
<feature type="compositionally biased region" description="Basic and acidic residues" evidence="1">
    <location>
        <begin position="128"/>
        <end position="141"/>
    </location>
</feature>
<gene>
    <name evidence="2" type="ORF">MCOM1403_LOCUS8565</name>
</gene>
<feature type="compositionally biased region" description="Basic and acidic residues" evidence="1">
    <location>
        <begin position="158"/>
        <end position="170"/>
    </location>
</feature>
<feature type="region of interest" description="Disordered" evidence="1">
    <location>
        <begin position="14"/>
        <end position="88"/>
    </location>
</feature>
<evidence type="ECO:0000313" key="2">
    <source>
        <dbReference type="EMBL" id="CAD8521135.1"/>
    </source>
</evidence>
<sequence length="228" mass="24880">MLKHKLKQWLAVNEPGALPVKTEPGSPPTCVTPPLPRSPSTSDVNKYPSLKKKILGPKMVDADHPHAESPTTSSKENAGNPTLGNKYTSTFASTTDLAAAAAFATGLQPSKRKREFDEPFRPTSPPNIKKERSDDGSDRAKSPKPNKPTTKPKPRTPKASEKTAQKSDDGEPKEETDEEIARRLHAEFNCAPMRTSRSRRTMDLENPRDGGTPEDPVHDNDPGILPSC</sequence>